<dbReference type="PANTHER" id="PTHR23110">
    <property type="entry name" value="BTB DOMAIN TRANSCRIPTION FACTOR"/>
    <property type="match status" value="1"/>
</dbReference>
<evidence type="ECO:0000256" key="3">
    <source>
        <dbReference type="SAM" id="MobiDB-lite"/>
    </source>
</evidence>
<dbReference type="EnsemblMetazoa" id="RPRC007011-RA">
    <property type="protein sequence ID" value="RPRC007011-PA"/>
    <property type="gene ID" value="RPRC007011"/>
</dbReference>
<dbReference type="CDD" id="cd18315">
    <property type="entry name" value="BTB_POZ_BAB-like"/>
    <property type="match status" value="1"/>
</dbReference>
<dbReference type="OMA" id="IXLATAS"/>
<evidence type="ECO:0000313" key="5">
    <source>
        <dbReference type="Proteomes" id="UP000015103"/>
    </source>
</evidence>
<dbReference type="GO" id="GO:0005634">
    <property type="term" value="C:nucleus"/>
    <property type="evidence" value="ECO:0007669"/>
    <property type="project" value="UniProtKB-SubCell"/>
</dbReference>
<dbReference type="InterPro" id="IPR051095">
    <property type="entry name" value="Dros_DevTransReg"/>
</dbReference>
<dbReference type="InterPro" id="IPR011333">
    <property type="entry name" value="SKP1/BTB/POZ_sf"/>
</dbReference>
<dbReference type="GO" id="GO:0006357">
    <property type="term" value="P:regulation of transcription by RNA polymerase II"/>
    <property type="evidence" value="ECO:0007669"/>
    <property type="project" value="TreeGrafter"/>
</dbReference>
<dbReference type="InParanoid" id="T1HSJ1"/>
<dbReference type="HOGENOM" id="CLU_991480_0_0_1"/>
<feature type="compositionally biased region" description="Acidic residues" evidence="3">
    <location>
        <begin position="183"/>
        <end position="195"/>
    </location>
</feature>
<dbReference type="Proteomes" id="UP000015103">
    <property type="component" value="Unassembled WGS sequence"/>
</dbReference>
<name>T1HSJ1_RHOPR</name>
<dbReference type="eggNOG" id="ENOG502RZI2">
    <property type="taxonomic scope" value="Eukaryota"/>
</dbReference>
<keyword evidence="2" id="KW-0539">Nucleus</keyword>
<feature type="compositionally biased region" description="Basic and acidic residues" evidence="3">
    <location>
        <begin position="164"/>
        <end position="182"/>
    </location>
</feature>
<comment type="subcellular location">
    <subcellularLocation>
        <location evidence="1">Nucleus</location>
    </subcellularLocation>
</comment>
<dbReference type="InterPro" id="IPR000210">
    <property type="entry name" value="BTB/POZ_dom"/>
</dbReference>
<dbReference type="EMBL" id="ACPB03000027">
    <property type="status" value="NOT_ANNOTATED_CDS"/>
    <property type="molecule type" value="Genomic_DNA"/>
</dbReference>
<feature type="compositionally biased region" description="Polar residues" evidence="3">
    <location>
        <begin position="120"/>
        <end position="132"/>
    </location>
</feature>
<dbReference type="Gene3D" id="3.30.710.10">
    <property type="entry name" value="Potassium Channel Kv1.1, Chain A"/>
    <property type="match status" value="1"/>
</dbReference>
<dbReference type="SMART" id="SM00225">
    <property type="entry name" value="BTB"/>
    <property type="match status" value="1"/>
</dbReference>
<evidence type="ECO:0000256" key="1">
    <source>
        <dbReference type="ARBA" id="ARBA00004123"/>
    </source>
</evidence>
<feature type="region of interest" description="Disordered" evidence="3">
    <location>
        <begin position="120"/>
        <end position="205"/>
    </location>
</feature>
<evidence type="ECO:0000256" key="2">
    <source>
        <dbReference type="ARBA" id="ARBA00023242"/>
    </source>
</evidence>
<dbReference type="AlphaFoldDB" id="T1HSJ1"/>
<dbReference type="PANTHER" id="PTHR23110:SF99">
    <property type="entry name" value="BROAD-COMPLEX CORE PROTEIN ISOFORM 6"/>
    <property type="match status" value="1"/>
</dbReference>
<dbReference type="PROSITE" id="PS50097">
    <property type="entry name" value="BTB"/>
    <property type="match status" value="1"/>
</dbReference>
<dbReference type="Pfam" id="PF00651">
    <property type="entry name" value="BTB"/>
    <property type="match status" value="1"/>
</dbReference>
<organism evidence="4 5">
    <name type="scientific">Rhodnius prolixus</name>
    <name type="common">Triatomid bug</name>
    <dbReference type="NCBI Taxonomy" id="13249"/>
    <lineage>
        <taxon>Eukaryota</taxon>
        <taxon>Metazoa</taxon>
        <taxon>Ecdysozoa</taxon>
        <taxon>Arthropoda</taxon>
        <taxon>Hexapoda</taxon>
        <taxon>Insecta</taxon>
        <taxon>Pterygota</taxon>
        <taxon>Neoptera</taxon>
        <taxon>Paraneoptera</taxon>
        <taxon>Hemiptera</taxon>
        <taxon>Heteroptera</taxon>
        <taxon>Panheteroptera</taxon>
        <taxon>Cimicomorpha</taxon>
        <taxon>Reduviidae</taxon>
        <taxon>Triatominae</taxon>
        <taxon>Rhodnius</taxon>
    </lineage>
</organism>
<dbReference type="VEuPathDB" id="VectorBase:RPRC007011"/>
<reference evidence="4" key="1">
    <citation type="submission" date="2015-05" db="UniProtKB">
        <authorList>
            <consortium name="EnsemblMetazoa"/>
        </authorList>
    </citation>
    <scope>IDENTIFICATION</scope>
</reference>
<evidence type="ECO:0000313" key="4">
    <source>
        <dbReference type="EnsemblMetazoa" id="RPRC007011-PA"/>
    </source>
</evidence>
<sequence>MAADHFCLRWNNYQSNMVSELDMLRTEEYLVDVTLCCEGHKFRAHKVILSACSPYFRNVFKEIPCDILSYPKMCFQRCWRLASFVYQGIVYVSEKKLSSFLQTAELLQIKGLTGAASSFNDEQARQAATPQSPVKRRKSAPVRIVKQEDGEDTNSTQMEGEEEGIVKNEFSEDIIEDTKNQDDDGSIGEESESEGSGDVNATTYASIDMREEVAAADRERLGSAGIKNEPVSNFMQQSLAARQRAAVSSQGVMDSTIQSQYQLPVSNQGLPELLSPSVLQL</sequence>
<dbReference type="SUPFAM" id="SSF54695">
    <property type="entry name" value="POZ domain"/>
    <property type="match status" value="1"/>
</dbReference>
<protein>
    <submittedName>
        <fullName evidence="4">BTB domain-containing protein</fullName>
    </submittedName>
</protein>
<proteinExistence type="predicted"/>
<keyword evidence="5" id="KW-1185">Reference proteome</keyword>
<accession>T1HSJ1</accession>